<dbReference type="GO" id="GO:0016887">
    <property type="term" value="F:ATP hydrolysis activity"/>
    <property type="evidence" value="ECO:0007669"/>
    <property type="project" value="InterPro"/>
</dbReference>
<dbReference type="PANTHER" id="PTHR43581:SF2">
    <property type="entry name" value="EXCINUCLEASE ATPASE SUBUNIT"/>
    <property type="match status" value="1"/>
</dbReference>
<evidence type="ECO:0000313" key="3">
    <source>
        <dbReference type="Proteomes" id="UP000535020"/>
    </source>
</evidence>
<reference evidence="2 3" key="1">
    <citation type="submission" date="2020-07" db="EMBL/GenBank/DDBJ databases">
        <authorList>
            <person name="Sun Q."/>
        </authorList>
    </citation>
    <scope>NUCLEOTIDE SEQUENCE [LARGE SCALE GENOMIC DNA]</scope>
    <source>
        <strain evidence="2 3">MAH-1</strain>
    </source>
</reference>
<dbReference type="InterPro" id="IPR003959">
    <property type="entry name" value="ATPase_AAA_core"/>
</dbReference>
<feature type="domain" description="ATPase AAA-type core" evidence="1">
    <location>
        <begin position="171"/>
        <end position="291"/>
    </location>
</feature>
<dbReference type="EMBL" id="JACBJI010000005">
    <property type="protein sequence ID" value="NYA71765.1"/>
    <property type="molecule type" value="Genomic_DNA"/>
</dbReference>
<comment type="caution">
    <text evidence="2">The sequence shown here is derived from an EMBL/GenBank/DDBJ whole genome shotgun (WGS) entry which is preliminary data.</text>
</comment>
<organism evidence="2 3">
    <name type="scientific">Flavobacterium agri</name>
    <dbReference type="NCBI Taxonomy" id="2743471"/>
    <lineage>
        <taxon>Bacteria</taxon>
        <taxon>Pseudomonadati</taxon>
        <taxon>Bacteroidota</taxon>
        <taxon>Flavobacteriia</taxon>
        <taxon>Flavobacteriales</taxon>
        <taxon>Flavobacteriaceae</taxon>
        <taxon>Flavobacterium</taxon>
    </lineage>
</organism>
<proteinExistence type="predicted"/>
<protein>
    <submittedName>
        <fullName evidence="2">AAA family ATPase</fullName>
    </submittedName>
</protein>
<accession>A0A7Y8Y5P7</accession>
<dbReference type="InterPro" id="IPR051396">
    <property type="entry name" value="Bact_Antivir_Def_Nuclease"/>
</dbReference>
<sequence>MALRKINPNSDHGYIDGMNISLPQNFTNFLTDIRLFPFRHIDELYMEFQHPISVISGTNRSGKSTILMAIACSHLNFEKRNVQNGKLERHTWSSLMHFTDHDTQSRDWTYFISYRWGTTTETKRGQRKAATNKWNGIGKKESQFSRQVVFIDLDRVMPARNFSRTLFHRARRATTSGISALNVVRIEKYMSYILEENFSIHKLANYIDKDIFSYNNSNEYSSYNAATGEEVLLKIIIDLVDAQSNSLILIDEIEIGLHPKIQRRLMDVLYHVCRTDKKQLILTSHSPSILSSVPNNARNFIQKLPNGSYQSLTNISVNACLSKMDSKAYPLFDLYCEDTEAKKIISKAISNIQRNQNISNFSDLINLIVVGDAEKTYNYYTAHKNTYPNKRIKTGYACILDGDQRATTSGGALTYPPEDTLHFIYSNHSPERFLVQAYLNQNPNTTLEYHVQNSNVHSLFTKMVEESVCISREEAFEVCWAIFFATPDGQAYFQTLQDFILEMVEKYSTEL</sequence>
<dbReference type="GO" id="GO:0005524">
    <property type="term" value="F:ATP binding"/>
    <property type="evidence" value="ECO:0007669"/>
    <property type="project" value="InterPro"/>
</dbReference>
<dbReference type="InterPro" id="IPR027417">
    <property type="entry name" value="P-loop_NTPase"/>
</dbReference>
<dbReference type="PANTHER" id="PTHR43581">
    <property type="entry name" value="ATP/GTP PHOSPHATASE"/>
    <property type="match status" value="1"/>
</dbReference>
<evidence type="ECO:0000313" key="2">
    <source>
        <dbReference type="EMBL" id="NYA71765.1"/>
    </source>
</evidence>
<dbReference type="Proteomes" id="UP000535020">
    <property type="component" value="Unassembled WGS sequence"/>
</dbReference>
<gene>
    <name evidence="2" type="ORF">HZF10_12600</name>
</gene>
<dbReference type="AlphaFoldDB" id="A0A7Y8Y5P7"/>
<evidence type="ECO:0000259" key="1">
    <source>
        <dbReference type="Pfam" id="PF13304"/>
    </source>
</evidence>
<name>A0A7Y8Y5P7_9FLAO</name>
<dbReference type="Gene3D" id="3.40.50.300">
    <property type="entry name" value="P-loop containing nucleotide triphosphate hydrolases"/>
    <property type="match status" value="1"/>
</dbReference>
<dbReference type="Pfam" id="PF13304">
    <property type="entry name" value="AAA_21"/>
    <property type="match status" value="1"/>
</dbReference>
<dbReference type="SUPFAM" id="SSF52540">
    <property type="entry name" value="P-loop containing nucleoside triphosphate hydrolases"/>
    <property type="match status" value="1"/>
</dbReference>
<dbReference type="RefSeq" id="WP_176006576.1">
    <property type="nucleotide sequence ID" value="NZ_JABWMI010000014.1"/>
</dbReference>
<keyword evidence="3" id="KW-1185">Reference proteome</keyword>